<dbReference type="OrthoDB" id="612868at2"/>
<feature type="compositionally biased region" description="Basic and acidic residues" evidence="1">
    <location>
        <begin position="47"/>
        <end position="64"/>
    </location>
</feature>
<dbReference type="RefSeq" id="WP_143169217.1">
    <property type="nucleotide sequence ID" value="NZ_AP024897.1"/>
</dbReference>
<dbReference type="STRING" id="1117707.VQ7734_00854"/>
<accession>A0A1M7YRD3</accession>
<dbReference type="AlphaFoldDB" id="A0A1M7YRD3"/>
<dbReference type="Pfam" id="PF11692">
    <property type="entry name" value="DUF3289"/>
    <property type="match status" value="1"/>
</dbReference>
<dbReference type="Proteomes" id="UP000184600">
    <property type="component" value="Unassembled WGS sequence"/>
</dbReference>
<name>A0A1M7YRD3_9VIBR</name>
<reference evidence="3" key="1">
    <citation type="submission" date="2016-12" db="EMBL/GenBank/DDBJ databases">
        <authorList>
            <person name="Rodrigo-Torres L."/>
            <person name="Arahal R.D."/>
            <person name="Lucena T."/>
        </authorList>
    </citation>
    <scope>NUCLEOTIDE SEQUENCE [LARGE SCALE GENOMIC DNA]</scope>
</reference>
<proteinExistence type="predicted"/>
<dbReference type="EMBL" id="FRFG01000011">
    <property type="protein sequence ID" value="SHO55135.1"/>
    <property type="molecule type" value="Genomic_DNA"/>
</dbReference>
<sequence length="339" mass="39209">MSGKGPLPYGVNGSRYSAIDHAAIEKREQKKLELIQQRIQASNNTLKRIEKSKEKEAGDQKDWRPVSGSFPRLVFETKNKMDTFYNPDNPKSSCPEDMRYGEESRDTIESYGFWLPFRNKTRYSPTRGYDILVEDQFTLPAQEHFKRMRDLGEGIISFSMLGNAKNLFSKMVDKFEENKGGYYMHPLLDDAMKEHKTTTIFHSALKKCLGENIKDGELSQDIVNISSSYMRTSGKGAVLPQFKTKSLDIIKGTVITVHGIWAMKVYADKMEYKGNQIRGVFKYEIQDHFGLDSADVDHKHININSLPFERLEGFRSWYILQHYKKYGYKPFITKIGFKL</sequence>
<evidence type="ECO:0000313" key="3">
    <source>
        <dbReference type="Proteomes" id="UP000184600"/>
    </source>
</evidence>
<feature type="region of interest" description="Disordered" evidence="1">
    <location>
        <begin position="43"/>
        <end position="64"/>
    </location>
</feature>
<evidence type="ECO:0000313" key="2">
    <source>
        <dbReference type="EMBL" id="SHO55135.1"/>
    </source>
</evidence>
<protein>
    <recommendedName>
        <fullName evidence="4">DUF3289 family protein</fullName>
    </recommendedName>
</protein>
<organism evidence="2 3">
    <name type="scientific">Vibrio quintilis</name>
    <dbReference type="NCBI Taxonomy" id="1117707"/>
    <lineage>
        <taxon>Bacteria</taxon>
        <taxon>Pseudomonadati</taxon>
        <taxon>Pseudomonadota</taxon>
        <taxon>Gammaproteobacteria</taxon>
        <taxon>Vibrionales</taxon>
        <taxon>Vibrionaceae</taxon>
        <taxon>Vibrio</taxon>
    </lineage>
</organism>
<dbReference type="InterPro" id="IPR017483">
    <property type="entry name" value="CHP03034"/>
</dbReference>
<evidence type="ECO:0000256" key="1">
    <source>
        <dbReference type="SAM" id="MobiDB-lite"/>
    </source>
</evidence>
<gene>
    <name evidence="2" type="ORF">VQ7734_00854</name>
</gene>
<evidence type="ECO:0008006" key="4">
    <source>
        <dbReference type="Google" id="ProtNLM"/>
    </source>
</evidence>
<keyword evidence="3" id="KW-1185">Reference proteome</keyword>